<dbReference type="InterPro" id="IPR019514">
    <property type="entry name" value="Syndetin_C"/>
</dbReference>
<evidence type="ECO:0000313" key="3">
    <source>
        <dbReference type="Proteomes" id="UP000887565"/>
    </source>
</evidence>
<organism evidence="3 4">
    <name type="scientific">Romanomermis culicivorax</name>
    <name type="common">Nematode worm</name>
    <dbReference type="NCBI Taxonomy" id="13658"/>
    <lineage>
        <taxon>Eukaryota</taxon>
        <taxon>Metazoa</taxon>
        <taxon>Ecdysozoa</taxon>
        <taxon>Nematoda</taxon>
        <taxon>Enoplea</taxon>
        <taxon>Dorylaimia</taxon>
        <taxon>Mermithida</taxon>
        <taxon>Mermithoidea</taxon>
        <taxon>Mermithidae</taxon>
        <taxon>Romanomermis</taxon>
    </lineage>
</organism>
<evidence type="ECO:0000259" key="2">
    <source>
        <dbReference type="Pfam" id="PF10474"/>
    </source>
</evidence>
<dbReference type="AlphaFoldDB" id="A0A915IZN4"/>
<keyword evidence="1" id="KW-1133">Transmembrane helix</keyword>
<dbReference type="WBParaSite" id="nRc.2.0.1.t19163-RA">
    <property type="protein sequence ID" value="nRc.2.0.1.t19163-RA"/>
    <property type="gene ID" value="nRc.2.0.1.g19163"/>
</dbReference>
<dbReference type="PANTHER" id="PTHR13258:SF0">
    <property type="entry name" value="SYNDETIN"/>
    <property type="match status" value="1"/>
</dbReference>
<keyword evidence="3" id="KW-1185">Reference proteome</keyword>
<feature type="transmembrane region" description="Helical" evidence="1">
    <location>
        <begin position="7"/>
        <end position="26"/>
    </location>
</feature>
<keyword evidence="1" id="KW-0472">Membrane</keyword>
<dbReference type="Pfam" id="PF10474">
    <property type="entry name" value="Syndetin_C"/>
    <property type="match status" value="1"/>
</dbReference>
<dbReference type="GO" id="GO:0042147">
    <property type="term" value="P:retrograde transport, endosome to Golgi"/>
    <property type="evidence" value="ECO:0007669"/>
    <property type="project" value="InterPro"/>
</dbReference>
<dbReference type="OMA" id="LEVAWIF"/>
<feature type="domain" description="Syndetin C-terminal" evidence="2">
    <location>
        <begin position="328"/>
        <end position="560"/>
    </location>
</feature>
<name>A0A915IZN4_ROMCU</name>
<protein>
    <submittedName>
        <fullName evidence="4">Syndetin C-terminal domain-containing protein</fullName>
    </submittedName>
</protein>
<evidence type="ECO:0000256" key="1">
    <source>
        <dbReference type="SAM" id="Phobius"/>
    </source>
</evidence>
<dbReference type="Proteomes" id="UP000887565">
    <property type="component" value="Unplaced"/>
</dbReference>
<sequence length="568" mass="65577">MTLTSTTNILASIMKIFVLIFVAQYFNNAFTECLITNLTPVFESVGCRLSLLIENVNDVTSMKLTDFVEILRLTKRFVEVGFINFSSRCSRLQDAVKRFSMKFLDWHHKACLFELKQFLFTENWHSVPLERHFTYQNLPEFAFTNNVQASVSIYSDELATYALMNLQSSSNPFVSTSEQGPADKASSIDSYAISNHDVDEHDDDVMDNRLDSLECHSMDAQEVSASFKFIDKLAPIVCNSSLNLLRLIGKYLEVAWIFSPVSFEILSMVLFVSLSRYKFNEFWDVEIYASARLKQLLTKLTVKYANEDIKNFDSFSGVVRDDQSYSDLTKFIVASESMIFIAKQMKNLESVINVLLPSNRLSFNEQFFNQILSCVDDIRYPVYGRYCFLKIKWSFLLSSIESVNWDIQELMSQHSDYVTFILQDFDHFKNSIFQTNANVMKVPKEAFDSLIFCWIKSIMRLLVEGYSSARKCTNQGRALMQLDFQNLLMQLEKRTGIKPIPDKDYVDAYVKAYYLPESSIEDNINKNTWSEYTSKQIIGLINVTNQLTRKTRSRLLAILENSDSQAIL</sequence>
<accession>A0A915IZN4</accession>
<dbReference type="GO" id="GO:1990745">
    <property type="term" value="C:EARP complex"/>
    <property type="evidence" value="ECO:0007669"/>
    <property type="project" value="InterPro"/>
</dbReference>
<dbReference type="PANTHER" id="PTHR13258">
    <property type="entry name" value="SYNDETIN"/>
    <property type="match status" value="1"/>
</dbReference>
<evidence type="ECO:0000313" key="4">
    <source>
        <dbReference type="WBParaSite" id="nRc.2.0.1.t19163-RA"/>
    </source>
</evidence>
<proteinExistence type="predicted"/>
<dbReference type="GO" id="GO:0000149">
    <property type="term" value="F:SNARE binding"/>
    <property type="evidence" value="ECO:0007669"/>
    <property type="project" value="TreeGrafter"/>
</dbReference>
<dbReference type="InterPro" id="IPR040047">
    <property type="entry name" value="VPS50"/>
</dbReference>
<dbReference type="GO" id="GO:0032456">
    <property type="term" value="P:endocytic recycling"/>
    <property type="evidence" value="ECO:0007669"/>
    <property type="project" value="InterPro"/>
</dbReference>
<keyword evidence="1" id="KW-0812">Transmembrane</keyword>
<dbReference type="GO" id="GO:0005829">
    <property type="term" value="C:cytosol"/>
    <property type="evidence" value="ECO:0007669"/>
    <property type="project" value="GOC"/>
</dbReference>
<reference evidence="4" key="1">
    <citation type="submission" date="2022-11" db="UniProtKB">
        <authorList>
            <consortium name="WormBaseParasite"/>
        </authorList>
    </citation>
    <scope>IDENTIFICATION</scope>
</reference>